<organism evidence="2">
    <name type="scientific">Papilio xuthus</name>
    <name type="common">Asian swallowtail butterfly</name>
    <dbReference type="NCBI Taxonomy" id="66420"/>
    <lineage>
        <taxon>Eukaryota</taxon>
        <taxon>Metazoa</taxon>
        <taxon>Ecdysozoa</taxon>
        <taxon>Arthropoda</taxon>
        <taxon>Hexapoda</taxon>
        <taxon>Insecta</taxon>
        <taxon>Pterygota</taxon>
        <taxon>Neoptera</taxon>
        <taxon>Endopterygota</taxon>
        <taxon>Lepidoptera</taxon>
        <taxon>Glossata</taxon>
        <taxon>Ditrysia</taxon>
        <taxon>Papilionoidea</taxon>
        <taxon>Papilionidae</taxon>
        <taxon>Papilioninae</taxon>
        <taxon>Papilio</taxon>
    </lineage>
</organism>
<dbReference type="Proteomes" id="UP000694872">
    <property type="component" value="Unplaced"/>
</dbReference>
<feature type="compositionally biased region" description="Basic and acidic residues" evidence="1">
    <location>
        <begin position="596"/>
        <end position="610"/>
    </location>
</feature>
<name>A0AAJ6Z8C4_PAPXU</name>
<reference evidence="2" key="1">
    <citation type="submission" date="2025-08" db="UniProtKB">
        <authorList>
            <consortium name="RefSeq"/>
        </authorList>
    </citation>
    <scope>IDENTIFICATION</scope>
</reference>
<dbReference type="AlphaFoldDB" id="A0AAJ6Z8C4"/>
<sequence>MDVIEHLKTVSNLNQYMQVSQYVVSNFASSKIELNMSTIQALNKIKSFEIEYFNKYEENGAGIKIFDLMLLNPPSKTWDLLGKELILLLQYWLNALRKHLIIHNNNWWPFLQSILKFVKELGLKESKLNDIIVKETAECLLDLATYTKPDINQRYKILCALNACGVACSREIRVALRGQFEVYFIKLAALLSSCGDASVQYSIMETLLRWLLPRYVIEVRRNAAVKWFPSHLYDKETVTMFVERPWRDFFQDTRDFLNAHNARSDLITSVICKKLIIGQIVVITGSEKCYNWLDINTSTKCLTVMLEPRLLRVLGCGLHAEACEALVINEVNTDAAKLRKIAQEVSIFVRTLEPAHLIPSAVSLTTENCKEIKIVISSKCDMGKVDSALRRIFANKYQVLFDIENGIPISPQKNNNNRQDTSEEDTTFSIPSERVKRIRTGYVVKSRTIGSEVLASSASTTSLAQLHEKLEELPYYEIKHDRMKIPYPGLSRITEASESDAGRSCESSTFKFKSFGVCQKSTFTQAEKSKSKEVKTKLISPAGTDEENSVSCLFVATIGSADESVINDTLERLPKNRNPENIIDVLVQEAFNAKNANDRKDNSEVPRESDNIPNKPILSDINKINNKKSCTIISNSTSEEIVEGTQFSNIIFEKRNIKEKYIMKESDIYPVKVSNDKVEEFFSQHFNNNPVTVSPTLARQHNETESEPSEEEIRQIEDMIANDSNIDEDVELCLKFIIDTICNEFEIYEELHETSILDKDYSIQDKPQENEENTIKDADDFKSPTTKDKSIKNITLKFKNPKKPNAKKTQRKLKVKSIENTQISNNLEAKRNANVSCSDTSNNIEENNKKVKRTLRNKRKLYSPKDDVFDETENINKVVHNTKTYNKTSPIKEIKK</sequence>
<dbReference type="KEGG" id="pxu:106117442"/>
<protein>
    <submittedName>
        <fullName evidence="2">Uncharacterized protein LOC106117442</fullName>
    </submittedName>
</protein>
<proteinExistence type="predicted"/>
<accession>A0AAJ6Z8C4</accession>
<feature type="region of interest" description="Disordered" evidence="1">
    <location>
        <begin position="767"/>
        <end position="787"/>
    </location>
</feature>
<feature type="region of interest" description="Disordered" evidence="1">
    <location>
        <begin position="595"/>
        <end position="617"/>
    </location>
</feature>
<dbReference type="GeneID" id="106117442"/>
<evidence type="ECO:0000256" key="1">
    <source>
        <dbReference type="SAM" id="MobiDB-lite"/>
    </source>
</evidence>
<evidence type="ECO:0000313" key="2">
    <source>
        <dbReference type="RefSeq" id="XP_013167257.1"/>
    </source>
</evidence>
<gene>
    <name evidence="2" type="primary">LOC106117442</name>
</gene>
<dbReference type="RefSeq" id="XP_013167257.1">
    <property type="nucleotide sequence ID" value="XM_013311803.1"/>
</dbReference>